<gene>
    <name evidence="8" type="ORF">g.25740</name>
</gene>
<evidence type="ECO:0000256" key="2">
    <source>
        <dbReference type="ARBA" id="ARBA00022884"/>
    </source>
</evidence>
<dbReference type="SUPFAM" id="SSF54928">
    <property type="entry name" value="RNA-binding domain, RBD"/>
    <property type="match status" value="1"/>
</dbReference>
<proteinExistence type="predicted"/>
<dbReference type="InterPro" id="IPR012677">
    <property type="entry name" value="Nucleotide-bd_a/b_plait_sf"/>
</dbReference>
<feature type="compositionally biased region" description="Basic and acidic residues" evidence="5">
    <location>
        <begin position="600"/>
        <end position="615"/>
    </location>
</feature>
<dbReference type="Pfam" id="PF17780">
    <property type="entry name" value="OCRE"/>
    <property type="match status" value="1"/>
</dbReference>
<feature type="region of interest" description="Disordered" evidence="5">
    <location>
        <begin position="62"/>
        <end position="106"/>
    </location>
</feature>
<dbReference type="GO" id="GO:0000398">
    <property type="term" value="P:mRNA splicing, via spliceosome"/>
    <property type="evidence" value="ECO:0007669"/>
    <property type="project" value="TreeGrafter"/>
</dbReference>
<evidence type="ECO:0000256" key="1">
    <source>
        <dbReference type="ARBA" id="ARBA00004123"/>
    </source>
</evidence>
<dbReference type="GO" id="GO:0005634">
    <property type="term" value="C:nucleus"/>
    <property type="evidence" value="ECO:0007669"/>
    <property type="project" value="UniProtKB-SubCell"/>
</dbReference>
<dbReference type="PANTHER" id="PTHR13948">
    <property type="entry name" value="RNA-BINDING PROTEIN"/>
    <property type="match status" value="1"/>
</dbReference>
<feature type="region of interest" description="Disordered" evidence="5">
    <location>
        <begin position="579"/>
        <end position="615"/>
    </location>
</feature>
<reference evidence="8" key="1">
    <citation type="submission" date="2015-11" db="EMBL/GenBank/DDBJ databases">
        <title>De novo transcriptome assembly of four potential Pierce s Disease insect vectors from Arizona vineyards.</title>
        <authorList>
            <person name="Tassone E.E."/>
        </authorList>
    </citation>
    <scope>NUCLEOTIDE SEQUENCE</scope>
</reference>
<accession>A0A1B6FBC1</accession>
<feature type="compositionally biased region" description="Basic and acidic residues" evidence="5">
    <location>
        <begin position="93"/>
        <end position="106"/>
    </location>
</feature>
<dbReference type="InterPro" id="IPR041591">
    <property type="entry name" value="OCRE"/>
</dbReference>
<dbReference type="InterPro" id="IPR035979">
    <property type="entry name" value="RBD_domain_sf"/>
</dbReference>
<dbReference type="InterPro" id="IPR000504">
    <property type="entry name" value="RRM_dom"/>
</dbReference>
<evidence type="ECO:0000259" key="6">
    <source>
        <dbReference type="PROSITE" id="PS50102"/>
    </source>
</evidence>
<dbReference type="Pfam" id="PF01585">
    <property type="entry name" value="G-patch"/>
    <property type="match status" value="1"/>
</dbReference>
<dbReference type="InterPro" id="IPR001611">
    <property type="entry name" value="Leu-rich_rpt"/>
</dbReference>
<dbReference type="AlphaFoldDB" id="A0A1B6FBC1"/>
<sequence>MDRRHYDGGSAYYQRCDNAEEYARQREASMARDWEGRRGRDMWENSVDRFLDGEERRIRDRSCRSRSRDRDRGRERRRSSSRERRNFRGSPGRGRDDDKYDRGERSRNWNEEGHHLRGHRDRRSWDDDAARDRDYGRDWNDGSGGIHMRDEWLEKVWGKSDGNESSSSFNDAHDYRNEWAELPPGVQPMQNRTIIIRGLAQHITENDIRQEIAKCNLDPSDIRMIRRKNGTSRGFAFVEFATTEEAVQCMESKNGELMLNNHYRAIMQFSLPKDARERFYSDWHCKCSAHNFKRRDVCYKCGCTRENALADEVSAYPTNTVLLRGLDTLTIESNVLESIQDLSNLPIKSVRIGRDPVTGTSLGVCYIEMNYVMDATFLHNALLMAAPEIDGKTPIVSYYKSDAATQSASAQASKAGNTAVEAAQWSHQKSGASDVNQYTLKDVNRLAEYSANLYAKTPEEKTTYLAYYQQYYQKMISEGEQISLPADSSSANPAKPTDGMKTDVSTPLAEAPDGSGSKTYNIPDVSTYQYDKTSGYYYDPHTTLYYDANSQYYYNSKLGKFLYWDSVKNTYLPAPTAATTAEQASISRISGNVDQEEPKEEDKKSKDKGNDKDKVKVAKRIAKDMEKWAKTLNHKKEIAKQNLVTAAAVNTASLKAQGAADIGFAVLERKDISVPSGMAVVSPPSLPEQPDSLVAAYGAGSDSEDDMEETVEGEEKQHVDWNKLNCLLCKRQFNSREVLMKHTQISDLHKQNLNKWYKSRGLDPDDVQKRSLQYRDRAKERRLKYGEPDKPQPNKLKESYIKSKEATISYEEPTKMGIGADNLGNKLLQKMGWQEGMGLGKKNQGRTTIIQAERRSASAGLGTKTTGVVPGPGETYKDCVRKMMYIRYQEIDENNS</sequence>
<feature type="domain" description="G-patch" evidence="7">
    <location>
        <begin position="820"/>
        <end position="866"/>
    </location>
</feature>
<dbReference type="InterPro" id="IPR000467">
    <property type="entry name" value="G_patch_dom"/>
</dbReference>
<dbReference type="PROSITE" id="PS50102">
    <property type="entry name" value="RRM"/>
    <property type="match status" value="1"/>
</dbReference>
<evidence type="ECO:0000259" key="7">
    <source>
        <dbReference type="PROSITE" id="PS50174"/>
    </source>
</evidence>
<feature type="domain" description="RRM" evidence="6">
    <location>
        <begin position="192"/>
        <end position="272"/>
    </location>
</feature>
<keyword evidence="3" id="KW-0539">Nucleus</keyword>
<dbReference type="PROSITE" id="PS51450">
    <property type="entry name" value="LRR"/>
    <property type="match status" value="1"/>
</dbReference>
<dbReference type="CDD" id="cd12313">
    <property type="entry name" value="RRM1_RRM2_RBM5_like"/>
    <property type="match status" value="1"/>
</dbReference>
<feature type="compositionally biased region" description="Polar residues" evidence="5">
    <location>
        <begin position="582"/>
        <end position="592"/>
    </location>
</feature>
<protein>
    <recommendedName>
        <fullName evidence="9">RNA-binding protein 5</fullName>
    </recommendedName>
</protein>
<feature type="compositionally biased region" description="Basic and acidic residues" evidence="5">
    <location>
        <begin position="760"/>
        <end position="796"/>
    </location>
</feature>
<dbReference type="EMBL" id="GECZ01022287">
    <property type="protein sequence ID" value="JAS47482.1"/>
    <property type="molecule type" value="Transcribed_RNA"/>
</dbReference>
<evidence type="ECO:0000256" key="5">
    <source>
        <dbReference type="SAM" id="MobiDB-lite"/>
    </source>
</evidence>
<dbReference type="Pfam" id="PF00076">
    <property type="entry name" value="RRM_1"/>
    <property type="match status" value="1"/>
</dbReference>
<evidence type="ECO:0008006" key="9">
    <source>
        <dbReference type="Google" id="ProtNLM"/>
    </source>
</evidence>
<feature type="compositionally biased region" description="Basic and acidic residues" evidence="5">
    <location>
        <begin position="62"/>
        <end position="86"/>
    </location>
</feature>
<comment type="subcellular location">
    <subcellularLocation>
        <location evidence="1">Nucleus</location>
    </subcellularLocation>
</comment>
<evidence type="ECO:0000256" key="3">
    <source>
        <dbReference type="ARBA" id="ARBA00023242"/>
    </source>
</evidence>
<dbReference type="Gene3D" id="3.30.70.330">
    <property type="match status" value="2"/>
</dbReference>
<feature type="region of interest" description="Disordered" evidence="5">
    <location>
        <begin position="484"/>
        <end position="523"/>
    </location>
</feature>
<organism evidence="8">
    <name type="scientific">Cuerna arida</name>
    <dbReference type="NCBI Taxonomy" id="1464854"/>
    <lineage>
        <taxon>Eukaryota</taxon>
        <taxon>Metazoa</taxon>
        <taxon>Ecdysozoa</taxon>
        <taxon>Arthropoda</taxon>
        <taxon>Hexapoda</taxon>
        <taxon>Insecta</taxon>
        <taxon>Pterygota</taxon>
        <taxon>Neoptera</taxon>
        <taxon>Paraneoptera</taxon>
        <taxon>Hemiptera</taxon>
        <taxon>Auchenorrhyncha</taxon>
        <taxon>Membracoidea</taxon>
        <taxon>Cicadellidae</taxon>
        <taxon>Cicadellinae</taxon>
        <taxon>Proconiini</taxon>
        <taxon>Cuerna</taxon>
    </lineage>
</organism>
<dbReference type="GO" id="GO:0003723">
    <property type="term" value="F:RNA binding"/>
    <property type="evidence" value="ECO:0007669"/>
    <property type="project" value="UniProtKB-UniRule"/>
</dbReference>
<evidence type="ECO:0000313" key="8">
    <source>
        <dbReference type="EMBL" id="JAS47482.1"/>
    </source>
</evidence>
<evidence type="ECO:0000256" key="4">
    <source>
        <dbReference type="PROSITE-ProRule" id="PRU00176"/>
    </source>
</evidence>
<dbReference type="PROSITE" id="PS50174">
    <property type="entry name" value="G_PATCH"/>
    <property type="match status" value="1"/>
</dbReference>
<feature type="region of interest" description="Disordered" evidence="5">
    <location>
        <begin position="758"/>
        <end position="796"/>
    </location>
</feature>
<dbReference type="SMART" id="SM00443">
    <property type="entry name" value="G_patch"/>
    <property type="match status" value="1"/>
</dbReference>
<dbReference type="SMART" id="SM00360">
    <property type="entry name" value="RRM"/>
    <property type="match status" value="2"/>
</dbReference>
<keyword evidence="2 4" id="KW-0694">RNA-binding</keyword>
<dbReference type="CDD" id="cd16162">
    <property type="entry name" value="OCRE_RBM5_like"/>
    <property type="match status" value="1"/>
</dbReference>
<name>A0A1B6FBC1_9HEMI</name>
<dbReference type="PANTHER" id="PTHR13948:SF3">
    <property type="entry name" value="FI21118P1"/>
    <property type="match status" value="1"/>
</dbReference>